<organism evidence="1 2">
    <name type="scientific">Gonium pectorale</name>
    <name type="common">Green alga</name>
    <dbReference type="NCBI Taxonomy" id="33097"/>
    <lineage>
        <taxon>Eukaryota</taxon>
        <taxon>Viridiplantae</taxon>
        <taxon>Chlorophyta</taxon>
        <taxon>core chlorophytes</taxon>
        <taxon>Chlorophyceae</taxon>
        <taxon>CS clade</taxon>
        <taxon>Chlamydomonadales</taxon>
        <taxon>Volvocaceae</taxon>
        <taxon>Gonium</taxon>
    </lineage>
</organism>
<reference evidence="2" key="1">
    <citation type="journal article" date="2016" name="Nat. Commun.">
        <title>The Gonium pectorale genome demonstrates co-option of cell cycle regulation during the evolution of multicellularity.</title>
        <authorList>
            <person name="Hanschen E.R."/>
            <person name="Marriage T.N."/>
            <person name="Ferris P.J."/>
            <person name="Hamaji T."/>
            <person name="Toyoda A."/>
            <person name="Fujiyama A."/>
            <person name="Neme R."/>
            <person name="Noguchi H."/>
            <person name="Minakuchi Y."/>
            <person name="Suzuki M."/>
            <person name="Kawai-Toyooka H."/>
            <person name="Smith D.R."/>
            <person name="Sparks H."/>
            <person name="Anderson J."/>
            <person name="Bakaric R."/>
            <person name="Luria V."/>
            <person name="Karger A."/>
            <person name="Kirschner M.W."/>
            <person name="Durand P.M."/>
            <person name="Michod R.E."/>
            <person name="Nozaki H."/>
            <person name="Olson B.J."/>
        </authorList>
    </citation>
    <scope>NUCLEOTIDE SEQUENCE [LARGE SCALE GENOMIC DNA]</scope>
    <source>
        <strain evidence="2">NIES-2863</strain>
    </source>
</reference>
<evidence type="ECO:0000313" key="2">
    <source>
        <dbReference type="Proteomes" id="UP000075714"/>
    </source>
</evidence>
<evidence type="ECO:0000313" key="1">
    <source>
        <dbReference type="EMBL" id="KXZ49538.1"/>
    </source>
</evidence>
<dbReference type="OrthoDB" id="546213at2759"/>
<sequence>MRILYKLGHIRNNIRHGRDPLAGCRIANALQAWLHKVFTGLPDRTGTSHDVAAALEADPEIAPKLDRSFPEFVDMGFKKGKHKVYRYDEQVLQMLQQNGRKRKG</sequence>
<dbReference type="AlphaFoldDB" id="A0A150GI87"/>
<comment type="caution">
    <text evidence="1">The sequence shown here is derived from an EMBL/GenBank/DDBJ whole genome shotgun (WGS) entry which is preliminary data.</text>
</comment>
<gene>
    <name evidence="1" type="ORF">GPECTOR_20g392</name>
</gene>
<keyword evidence="2" id="KW-1185">Reference proteome</keyword>
<protein>
    <submittedName>
        <fullName evidence="1">Uncharacterized protein</fullName>
    </submittedName>
</protein>
<name>A0A150GI87_GONPE</name>
<dbReference type="Proteomes" id="UP000075714">
    <property type="component" value="Unassembled WGS sequence"/>
</dbReference>
<proteinExistence type="predicted"/>
<dbReference type="EMBL" id="LSYV01000021">
    <property type="protein sequence ID" value="KXZ49538.1"/>
    <property type="molecule type" value="Genomic_DNA"/>
</dbReference>
<accession>A0A150GI87</accession>